<protein>
    <submittedName>
        <fullName evidence="1">Uncharacterized protein</fullName>
    </submittedName>
</protein>
<sequence length="150" mass="17220">MCGGLGAKLVLRKPLYDRFDQVVDSDLTTDLRNRSTASMCGEQTDEFNSQTQVLAQTMRDATDASYQHNPLVRSIIHPSFERAKIDQASPSLFASLPSHSRPKNQLPFNPFSARFFQIFSSFPFSFLSFIVFRPLFIFERAIRELMEEEE</sequence>
<keyword evidence="2" id="KW-1185">Reference proteome</keyword>
<organism evidence="1 2">
    <name type="scientific">Violaceomyces palustris</name>
    <dbReference type="NCBI Taxonomy" id="1673888"/>
    <lineage>
        <taxon>Eukaryota</taxon>
        <taxon>Fungi</taxon>
        <taxon>Dikarya</taxon>
        <taxon>Basidiomycota</taxon>
        <taxon>Ustilaginomycotina</taxon>
        <taxon>Ustilaginomycetes</taxon>
        <taxon>Violaceomycetales</taxon>
        <taxon>Violaceomycetaceae</taxon>
        <taxon>Violaceomyces</taxon>
    </lineage>
</organism>
<reference evidence="1 2" key="1">
    <citation type="journal article" date="2018" name="Mol. Biol. Evol.">
        <title>Broad Genomic Sampling Reveals a Smut Pathogenic Ancestry of the Fungal Clade Ustilaginomycotina.</title>
        <authorList>
            <person name="Kijpornyongpan T."/>
            <person name="Mondo S.J."/>
            <person name="Barry K."/>
            <person name="Sandor L."/>
            <person name="Lee J."/>
            <person name="Lipzen A."/>
            <person name="Pangilinan J."/>
            <person name="LaButti K."/>
            <person name="Hainaut M."/>
            <person name="Henrissat B."/>
            <person name="Grigoriev I.V."/>
            <person name="Spatafora J.W."/>
            <person name="Aime M.C."/>
        </authorList>
    </citation>
    <scope>NUCLEOTIDE SEQUENCE [LARGE SCALE GENOMIC DNA]</scope>
    <source>
        <strain evidence="1 2">SA 807</strain>
    </source>
</reference>
<accession>A0ACD0P4H4</accession>
<gene>
    <name evidence="1" type="ORF">IE53DRAFT_226303</name>
</gene>
<dbReference type="EMBL" id="KZ819746">
    <property type="protein sequence ID" value="PWN53005.1"/>
    <property type="molecule type" value="Genomic_DNA"/>
</dbReference>
<proteinExistence type="predicted"/>
<dbReference type="Proteomes" id="UP000245626">
    <property type="component" value="Unassembled WGS sequence"/>
</dbReference>
<evidence type="ECO:0000313" key="1">
    <source>
        <dbReference type="EMBL" id="PWN53005.1"/>
    </source>
</evidence>
<name>A0ACD0P4H4_9BASI</name>
<evidence type="ECO:0000313" key="2">
    <source>
        <dbReference type="Proteomes" id="UP000245626"/>
    </source>
</evidence>